<sequence length="164" mass="19237">MDWTHEIKSNSFENVQKRKKAKTSKYALKEKKWSFGIRDLMETRLKEYNITFENLKVITTTDGPNVMKKFVRQSPVDGVFSLTTHYKKTEVEPVSADLELSDSNEFEDKLEDDSEDYVFVINTNYKLVLEQTRCVIKLFRKGPTKNCVLQNNCSIHNQVVYCTY</sequence>
<protein>
    <submittedName>
        <fullName evidence="1">Uncharacterized protein</fullName>
    </submittedName>
</protein>
<name>A0A0L0BTD4_LUCCU</name>
<organism evidence="1 2">
    <name type="scientific">Lucilia cuprina</name>
    <name type="common">Green bottle fly</name>
    <name type="synonym">Australian sheep blowfly</name>
    <dbReference type="NCBI Taxonomy" id="7375"/>
    <lineage>
        <taxon>Eukaryota</taxon>
        <taxon>Metazoa</taxon>
        <taxon>Ecdysozoa</taxon>
        <taxon>Arthropoda</taxon>
        <taxon>Hexapoda</taxon>
        <taxon>Insecta</taxon>
        <taxon>Pterygota</taxon>
        <taxon>Neoptera</taxon>
        <taxon>Endopterygota</taxon>
        <taxon>Diptera</taxon>
        <taxon>Brachycera</taxon>
        <taxon>Muscomorpha</taxon>
        <taxon>Oestroidea</taxon>
        <taxon>Calliphoridae</taxon>
        <taxon>Luciliinae</taxon>
        <taxon>Lucilia</taxon>
    </lineage>
</organism>
<dbReference type="EMBL" id="JRES01001363">
    <property type="protein sequence ID" value="KNC23340.1"/>
    <property type="molecule type" value="Genomic_DNA"/>
</dbReference>
<accession>A0A0L0BTD4</accession>
<gene>
    <name evidence="1" type="ORF">FF38_01331</name>
</gene>
<evidence type="ECO:0000313" key="2">
    <source>
        <dbReference type="Proteomes" id="UP000037069"/>
    </source>
</evidence>
<dbReference type="OrthoDB" id="8050716at2759"/>
<keyword evidence="2" id="KW-1185">Reference proteome</keyword>
<evidence type="ECO:0000313" key="1">
    <source>
        <dbReference type="EMBL" id="KNC23340.1"/>
    </source>
</evidence>
<dbReference type="Proteomes" id="UP000037069">
    <property type="component" value="Unassembled WGS sequence"/>
</dbReference>
<reference evidence="1 2" key="1">
    <citation type="journal article" date="2015" name="Nat. Commun.">
        <title>Lucilia cuprina genome unlocks parasitic fly biology to underpin future interventions.</title>
        <authorList>
            <person name="Anstead C.A."/>
            <person name="Korhonen P.K."/>
            <person name="Young N.D."/>
            <person name="Hall R.S."/>
            <person name="Jex A.R."/>
            <person name="Murali S.C."/>
            <person name="Hughes D.S."/>
            <person name="Lee S.F."/>
            <person name="Perry T."/>
            <person name="Stroehlein A.J."/>
            <person name="Ansell B.R."/>
            <person name="Breugelmans B."/>
            <person name="Hofmann A."/>
            <person name="Qu J."/>
            <person name="Dugan S."/>
            <person name="Lee S.L."/>
            <person name="Chao H."/>
            <person name="Dinh H."/>
            <person name="Han Y."/>
            <person name="Doddapaneni H.V."/>
            <person name="Worley K.C."/>
            <person name="Muzny D.M."/>
            <person name="Ioannidis P."/>
            <person name="Waterhouse R.M."/>
            <person name="Zdobnov E.M."/>
            <person name="James P.J."/>
            <person name="Bagnall N.H."/>
            <person name="Kotze A.C."/>
            <person name="Gibbs R.A."/>
            <person name="Richards S."/>
            <person name="Batterham P."/>
            <person name="Gasser R.B."/>
        </authorList>
    </citation>
    <scope>NUCLEOTIDE SEQUENCE [LARGE SCALE GENOMIC DNA]</scope>
    <source>
        <strain evidence="1 2">LS</strain>
        <tissue evidence="1">Full body</tissue>
    </source>
</reference>
<dbReference type="AlphaFoldDB" id="A0A0L0BTD4"/>
<comment type="caution">
    <text evidence="1">The sequence shown here is derived from an EMBL/GenBank/DDBJ whole genome shotgun (WGS) entry which is preliminary data.</text>
</comment>
<proteinExistence type="predicted"/>